<dbReference type="InterPro" id="IPR035093">
    <property type="entry name" value="RelE/ParE_toxin_dom_sf"/>
</dbReference>
<name>A0A0R2CFE1_9LACO</name>
<evidence type="ECO:0000256" key="1">
    <source>
        <dbReference type="ARBA" id="ARBA00006226"/>
    </source>
</evidence>
<evidence type="ECO:0000313" key="3">
    <source>
        <dbReference type="EMBL" id="KRM86339.1"/>
    </source>
</evidence>
<dbReference type="AlphaFoldDB" id="A0A0R2CFE1"/>
<dbReference type="PATRIC" id="fig|1133569.4.peg.1794"/>
<proteinExistence type="inferred from homology"/>
<comment type="caution">
    <text evidence="3">The sequence shown here is derived from an EMBL/GenBank/DDBJ whole genome shotgun (WGS) entry which is preliminary data.</text>
</comment>
<dbReference type="SUPFAM" id="SSF143011">
    <property type="entry name" value="RelE-like"/>
    <property type="match status" value="1"/>
</dbReference>
<sequence length="93" mass="11185">MMKYTWSFNQKALKDFQKNLDKPVQRRIINWLDKHIEGTNDPRIWGKSLEGELGSLWRYRIGSYRIIADIQEEIFTVVVVKAGKRNDVYKRKR</sequence>
<comment type="similarity">
    <text evidence="1">Belongs to the RelE toxin family.</text>
</comment>
<dbReference type="Gene3D" id="3.30.2310.20">
    <property type="entry name" value="RelE-like"/>
    <property type="match status" value="1"/>
</dbReference>
<accession>A0A0R2CFE1</accession>
<gene>
    <name evidence="3" type="ORF">FD21_GL001647</name>
</gene>
<evidence type="ECO:0000256" key="2">
    <source>
        <dbReference type="ARBA" id="ARBA00022649"/>
    </source>
</evidence>
<organism evidence="3 4">
    <name type="scientific">Liquorilactobacillus vini DSM 20605</name>
    <dbReference type="NCBI Taxonomy" id="1133569"/>
    <lineage>
        <taxon>Bacteria</taxon>
        <taxon>Bacillati</taxon>
        <taxon>Bacillota</taxon>
        <taxon>Bacilli</taxon>
        <taxon>Lactobacillales</taxon>
        <taxon>Lactobacillaceae</taxon>
        <taxon>Liquorilactobacillus</taxon>
    </lineage>
</organism>
<protein>
    <submittedName>
        <fullName evidence="3">Plasmid stabilization system protein</fullName>
    </submittedName>
</protein>
<dbReference type="EMBL" id="AYYX01000052">
    <property type="protein sequence ID" value="KRM86339.1"/>
    <property type="molecule type" value="Genomic_DNA"/>
</dbReference>
<dbReference type="Proteomes" id="UP000051576">
    <property type="component" value="Unassembled WGS sequence"/>
</dbReference>
<dbReference type="Pfam" id="PF05016">
    <property type="entry name" value="ParE_toxin"/>
    <property type="match status" value="1"/>
</dbReference>
<keyword evidence="4" id="KW-1185">Reference proteome</keyword>
<reference evidence="3 4" key="1">
    <citation type="journal article" date="2015" name="Genome Announc.">
        <title>Expanding the biotechnology potential of lactobacilli through comparative genomics of 213 strains and associated genera.</title>
        <authorList>
            <person name="Sun Z."/>
            <person name="Harris H.M."/>
            <person name="McCann A."/>
            <person name="Guo C."/>
            <person name="Argimon S."/>
            <person name="Zhang W."/>
            <person name="Yang X."/>
            <person name="Jeffery I.B."/>
            <person name="Cooney J.C."/>
            <person name="Kagawa T.F."/>
            <person name="Liu W."/>
            <person name="Song Y."/>
            <person name="Salvetti E."/>
            <person name="Wrobel A."/>
            <person name="Rasinkangas P."/>
            <person name="Parkhill J."/>
            <person name="Rea M.C."/>
            <person name="O'Sullivan O."/>
            <person name="Ritari J."/>
            <person name="Douillard F.P."/>
            <person name="Paul Ross R."/>
            <person name="Yang R."/>
            <person name="Briner A.E."/>
            <person name="Felis G.E."/>
            <person name="de Vos W.M."/>
            <person name="Barrangou R."/>
            <person name="Klaenhammer T.R."/>
            <person name="Caufield P.W."/>
            <person name="Cui Y."/>
            <person name="Zhang H."/>
            <person name="O'Toole P.W."/>
        </authorList>
    </citation>
    <scope>NUCLEOTIDE SEQUENCE [LARGE SCALE GENOMIC DNA]</scope>
    <source>
        <strain evidence="3 4">DSM 20605</strain>
    </source>
</reference>
<dbReference type="InterPro" id="IPR007712">
    <property type="entry name" value="RelE/ParE_toxin"/>
</dbReference>
<dbReference type="STRING" id="1133569.FD21_GL001647"/>
<dbReference type="PANTHER" id="PTHR35601:SF1">
    <property type="entry name" value="TOXIN RELE"/>
    <property type="match status" value="1"/>
</dbReference>
<dbReference type="eggNOG" id="COG2026">
    <property type="taxonomic scope" value="Bacteria"/>
</dbReference>
<dbReference type="PANTHER" id="PTHR35601">
    <property type="entry name" value="TOXIN RELE"/>
    <property type="match status" value="1"/>
</dbReference>
<evidence type="ECO:0000313" key="4">
    <source>
        <dbReference type="Proteomes" id="UP000051576"/>
    </source>
</evidence>
<keyword evidence="2" id="KW-1277">Toxin-antitoxin system</keyword>